<evidence type="ECO:0000313" key="2">
    <source>
        <dbReference type="EMBL" id="NER27248.1"/>
    </source>
</evidence>
<name>A0A6B3NDN4_9CYAN</name>
<dbReference type="InterPro" id="IPR036291">
    <property type="entry name" value="NAD(P)-bd_dom_sf"/>
</dbReference>
<reference evidence="2" key="1">
    <citation type="submission" date="2019-11" db="EMBL/GenBank/DDBJ databases">
        <title>Genomic insights into an expanded diversity of filamentous marine cyanobacteria reveals the extraordinary biosynthetic potential of Moorea and Okeania.</title>
        <authorList>
            <person name="Ferreira Leao T."/>
            <person name="Wang M."/>
            <person name="Moss N."/>
            <person name="Da Silva R."/>
            <person name="Sanders J."/>
            <person name="Nurk S."/>
            <person name="Gurevich A."/>
            <person name="Humphrey G."/>
            <person name="Reher R."/>
            <person name="Zhu Q."/>
            <person name="Belda-Ferre P."/>
            <person name="Glukhov E."/>
            <person name="Rex R."/>
            <person name="Dorrestein P.C."/>
            <person name="Knight R."/>
            <person name="Pevzner P."/>
            <person name="Gerwick W.H."/>
            <person name="Gerwick L."/>
        </authorList>
    </citation>
    <scope>NUCLEOTIDE SEQUENCE</scope>
    <source>
        <strain evidence="2">SIO1C4</strain>
    </source>
</reference>
<dbReference type="PANTHER" id="PTHR43245">
    <property type="entry name" value="BIFUNCTIONAL POLYMYXIN RESISTANCE PROTEIN ARNA"/>
    <property type="match status" value="1"/>
</dbReference>
<dbReference type="AlphaFoldDB" id="A0A6B3NDN4"/>
<dbReference type="Pfam" id="PF01370">
    <property type="entry name" value="Epimerase"/>
    <property type="match status" value="1"/>
</dbReference>
<accession>A0A6B3NDN4</accession>
<gene>
    <name evidence="2" type="ORF">F6J89_06320</name>
</gene>
<proteinExistence type="predicted"/>
<feature type="domain" description="NAD-dependent epimerase/dehydratase" evidence="1">
    <location>
        <begin position="8"/>
        <end position="231"/>
    </location>
</feature>
<dbReference type="SUPFAM" id="SSF51735">
    <property type="entry name" value="NAD(P)-binding Rossmann-fold domains"/>
    <property type="match status" value="1"/>
</dbReference>
<evidence type="ECO:0000259" key="1">
    <source>
        <dbReference type="Pfam" id="PF01370"/>
    </source>
</evidence>
<sequence>MELKDKTILITGIGNYLGLRTAEMALERGMKVCGLEPSPEDAKKVQELGVEVIVGSTTEPEVLEKACQDDIDIVFHTENMIDPGGPIEPFRQVNVVGTVNAATAAKKAGVKTFVHISTVMVYGFKFPKQVTEDGPLRSDRNPLCQSKIEAEQEILKFNNPPELGVIIIRPGDIYGPGAYTWVLQPLDLMEREHFVLVNGGRGILNHVYLDNLIDACFLAIEKEMYGEAFNITDGVKTTCEQFYNKLAQMTDHPKPMSMPAIAVKTALQVQGKEIGLMPEAVNFLTRSHTYSIEKAQRLLGYEPKINLDEGMARTIACLPVKL</sequence>
<dbReference type="InterPro" id="IPR050177">
    <property type="entry name" value="Lipid_A_modif_metabolic_enz"/>
</dbReference>
<protein>
    <submittedName>
        <fullName evidence="2">NAD-dependent epimerase/dehydratase family protein</fullName>
    </submittedName>
</protein>
<dbReference type="EMBL" id="JAAHFQ010000084">
    <property type="protein sequence ID" value="NER27248.1"/>
    <property type="molecule type" value="Genomic_DNA"/>
</dbReference>
<comment type="caution">
    <text evidence="2">The sequence shown here is derived from an EMBL/GenBank/DDBJ whole genome shotgun (WGS) entry which is preliminary data.</text>
</comment>
<dbReference type="InterPro" id="IPR001509">
    <property type="entry name" value="Epimerase_deHydtase"/>
</dbReference>
<organism evidence="2">
    <name type="scientific">Symploca sp. SIO1C4</name>
    <dbReference type="NCBI Taxonomy" id="2607765"/>
    <lineage>
        <taxon>Bacteria</taxon>
        <taxon>Bacillati</taxon>
        <taxon>Cyanobacteriota</taxon>
        <taxon>Cyanophyceae</taxon>
        <taxon>Coleofasciculales</taxon>
        <taxon>Coleofasciculaceae</taxon>
        <taxon>Symploca</taxon>
    </lineage>
</organism>
<dbReference type="Gene3D" id="3.40.50.720">
    <property type="entry name" value="NAD(P)-binding Rossmann-like Domain"/>
    <property type="match status" value="1"/>
</dbReference>